<dbReference type="PANTHER" id="PTHR33021">
    <property type="entry name" value="BLUE COPPER PROTEIN"/>
    <property type="match status" value="1"/>
</dbReference>
<comment type="caution">
    <text evidence="13">The sequence shown here is derived from an EMBL/GenBank/DDBJ whole genome shotgun (WGS) entry which is preliminary data.</text>
</comment>
<dbReference type="GO" id="GO:0009055">
    <property type="term" value="F:electron transfer activity"/>
    <property type="evidence" value="ECO:0007669"/>
    <property type="project" value="InterPro"/>
</dbReference>
<dbReference type="PANTHER" id="PTHR33021:SF185">
    <property type="entry name" value="EARLY NODULIN-LIKE PROTEIN 3-RELATED"/>
    <property type="match status" value="1"/>
</dbReference>
<proteinExistence type="inferred from homology"/>
<dbReference type="Pfam" id="PF02298">
    <property type="entry name" value="Cu_bind_like"/>
    <property type="match status" value="1"/>
</dbReference>
<name>A0A6A4N8Z7_LUPAL</name>
<evidence type="ECO:0000256" key="10">
    <source>
        <dbReference type="SAM" id="MobiDB-lite"/>
    </source>
</evidence>
<dbReference type="Gene3D" id="2.60.40.420">
    <property type="entry name" value="Cupredoxins - blue copper proteins"/>
    <property type="match status" value="1"/>
</dbReference>
<keyword evidence="11" id="KW-0812">Transmembrane</keyword>
<gene>
    <name evidence="13" type="ORF">Lalb_Chr22g0356641</name>
</gene>
<evidence type="ECO:0000256" key="1">
    <source>
        <dbReference type="ARBA" id="ARBA00004609"/>
    </source>
</evidence>
<accession>A0A6A4N8Z7</accession>
<comment type="subcellular location">
    <subcellularLocation>
        <location evidence="1">Cell membrane</location>
        <topology evidence="1">Lipid-anchor</topology>
        <topology evidence="1">GPI-anchor</topology>
    </subcellularLocation>
</comment>
<evidence type="ECO:0000259" key="12">
    <source>
        <dbReference type="PROSITE" id="PS51485"/>
    </source>
</evidence>
<evidence type="ECO:0000313" key="14">
    <source>
        <dbReference type="Proteomes" id="UP000447434"/>
    </source>
</evidence>
<evidence type="ECO:0000313" key="13">
    <source>
        <dbReference type="EMBL" id="KAE9588563.1"/>
    </source>
</evidence>
<dbReference type="AlphaFoldDB" id="A0A6A4N8Z7"/>
<evidence type="ECO:0000256" key="2">
    <source>
        <dbReference type="ARBA" id="ARBA00022475"/>
    </source>
</evidence>
<keyword evidence="8" id="KW-0449">Lipoprotein</keyword>
<dbReference type="OrthoDB" id="2015640at2759"/>
<comment type="similarity">
    <text evidence="9">Belongs to the early nodulin-like (ENODL) family.</text>
</comment>
<evidence type="ECO:0000256" key="7">
    <source>
        <dbReference type="ARBA" id="ARBA00023180"/>
    </source>
</evidence>
<feature type="domain" description="Phytocyanin" evidence="12">
    <location>
        <begin position="13"/>
        <end position="114"/>
    </location>
</feature>
<keyword evidence="7" id="KW-0325">Glycoprotein</keyword>
<sequence>MLILSSLSQVTATKYYVGGNEGWLLKPNVSYNDWASKTRFIVNDTLYFKYQIGNDSVLVVNKEAYDSCNTTNPIHNMQKGDSETTLDRPGPFYFISGKVDHCKQGQKLVVVVINSDPNTPPSAPSPSHTPGSHDHSGKNAPAPAPSKNDASISISGAVGVAIVLGVGIVLFL</sequence>
<feature type="region of interest" description="Disordered" evidence="10">
    <location>
        <begin position="114"/>
        <end position="148"/>
    </location>
</feature>
<evidence type="ECO:0000256" key="6">
    <source>
        <dbReference type="ARBA" id="ARBA00023157"/>
    </source>
</evidence>
<evidence type="ECO:0000256" key="4">
    <source>
        <dbReference type="ARBA" id="ARBA00022729"/>
    </source>
</evidence>
<dbReference type="GO" id="GO:0098552">
    <property type="term" value="C:side of membrane"/>
    <property type="evidence" value="ECO:0007669"/>
    <property type="project" value="UniProtKB-KW"/>
</dbReference>
<keyword evidence="3" id="KW-0336">GPI-anchor</keyword>
<feature type="transmembrane region" description="Helical" evidence="11">
    <location>
        <begin position="150"/>
        <end position="171"/>
    </location>
</feature>
<evidence type="ECO:0000256" key="9">
    <source>
        <dbReference type="ARBA" id="ARBA00035011"/>
    </source>
</evidence>
<evidence type="ECO:0000256" key="5">
    <source>
        <dbReference type="ARBA" id="ARBA00023136"/>
    </source>
</evidence>
<dbReference type="EMBL" id="WOCE01000022">
    <property type="protein sequence ID" value="KAE9588563.1"/>
    <property type="molecule type" value="Genomic_DNA"/>
</dbReference>
<keyword evidence="6" id="KW-1015">Disulfide bond</keyword>
<dbReference type="GO" id="GO:0005886">
    <property type="term" value="C:plasma membrane"/>
    <property type="evidence" value="ECO:0007669"/>
    <property type="project" value="UniProtKB-SubCell"/>
</dbReference>
<dbReference type="Proteomes" id="UP000447434">
    <property type="component" value="Chromosome 22"/>
</dbReference>
<dbReference type="InterPro" id="IPR003245">
    <property type="entry name" value="Phytocyanin_dom"/>
</dbReference>
<dbReference type="PROSITE" id="PS51485">
    <property type="entry name" value="PHYTOCYANIN"/>
    <property type="match status" value="1"/>
</dbReference>
<keyword evidence="11" id="KW-1133">Transmembrane helix</keyword>
<dbReference type="InterPro" id="IPR041846">
    <property type="entry name" value="ENL_dom"/>
</dbReference>
<reference evidence="14" key="1">
    <citation type="journal article" date="2020" name="Nat. Commun.">
        <title>Genome sequence of the cluster root forming white lupin.</title>
        <authorList>
            <person name="Hufnagel B."/>
            <person name="Marques A."/>
            <person name="Soriano A."/>
            <person name="Marques L."/>
            <person name="Divol F."/>
            <person name="Doumas P."/>
            <person name="Sallet E."/>
            <person name="Mancinotti D."/>
            <person name="Carrere S."/>
            <person name="Marande W."/>
            <person name="Arribat S."/>
            <person name="Keller J."/>
            <person name="Huneau C."/>
            <person name="Blein T."/>
            <person name="Aime D."/>
            <person name="Laguerre M."/>
            <person name="Taylor J."/>
            <person name="Schubert V."/>
            <person name="Nelson M."/>
            <person name="Geu-Flores F."/>
            <person name="Crespi M."/>
            <person name="Gallardo-Guerrero K."/>
            <person name="Delaux P.-M."/>
            <person name="Salse J."/>
            <person name="Berges H."/>
            <person name="Guyot R."/>
            <person name="Gouzy J."/>
            <person name="Peret B."/>
        </authorList>
    </citation>
    <scope>NUCLEOTIDE SEQUENCE [LARGE SCALE GENOMIC DNA]</scope>
    <source>
        <strain evidence="14">cv. Amiga</strain>
    </source>
</reference>
<protein>
    <submittedName>
        <fullName evidence="13">Putative cupredoxin</fullName>
    </submittedName>
</protein>
<evidence type="ECO:0000256" key="11">
    <source>
        <dbReference type="SAM" id="Phobius"/>
    </source>
</evidence>
<evidence type="ECO:0000256" key="3">
    <source>
        <dbReference type="ARBA" id="ARBA00022622"/>
    </source>
</evidence>
<keyword evidence="14" id="KW-1185">Reference proteome</keyword>
<keyword evidence="2" id="KW-1003">Cell membrane</keyword>
<dbReference type="InterPro" id="IPR008972">
    <property type="entry name" value="Cupredoxin"/>
</dbReference>
<keyword evidence="4" id="KW-0732">Signal</keyword>
<dbReference type="FunFam" id="2.60.40.420:FF:000010">
    <property type="entry name" value="Early nodulin-like protein 1"/>
    <property type="match status" value="1"/>
</dbReference>
<keyword evidence="5 11" id="KW-0472">Membrane</keyword>
<organism evidence="13 14">
    <name type="scientific">Lupinus albus</name>
    <name type="common">White lupine</name>
    <name type="synonym">Lupinus termis</name>
    <dbReference type="NCBI Taxonomy" id="3870"/>
    <lineage>
        <taxon>Eukaryota</taxon>
        <taxon>Viridiplantae</taxon>
        <taxon>Streptophyta</taxon>
        <taxon>Embryophyta</taxon>
        <taxon>Tracheophyta</taxon>
        <taxon>Spermatophyta</taxon>
        <taxon>Magnoliopsida</taxon>
        <taxon>eudicotyledons</taxon>
        <taxon>Gunneridae</taxon>
        <taxon>Pentapetalae</taxon>
        <taxon>rosids</taxon>
        <taxon>fabids</taxon>
        <taxon>Fabales</taxon>
        <taxon>Fabaceae</taxon>
        <taxon>Papilionoideae</taxon>
        <taxon>50 kb inversion clade</taxon>
        <taxon>genistoids sensu lato</taxon>
        <taxon>core genistoids</taxon>
        <taxon>Genisteae</taxon>
        <taxon>Lupinus</taxon>
    </lineage>
</organism>
<dbReference type="SUPFAM" id="SSF49503">
    <property type="entry name" value="Cupredoxins"/>
    <property type="match status" value="1"/>
</dbReference>
<dbReference type="InterPro" id="IPR039391">
    <property type="entry name" value="Phytocyanin-like"/>
</dbReference>
<evidence type="ECO:0000256" key="8">
    <source>
        <dbReference type="ARBA" id="ARBA00023288"/>
    </source>
</evidence>
<dbReference type="CDD" id="cd11019">
    <property type="entry name" value="OsENODL1_like"/>
    <property type="match status" value="1"/>
</dbReference>